<dbReference type="PaxDb" id="546414-Deide_12101"/>
<dbReference type="EMBL" id="CP001114">
    <property type="protein sequence ID" value="ACO46121.1"/>
    <property type="molecule type" value="Genomic_DNA"/>
</dbReference>
<proteinExistence type="predicted"/>
<dbReference type="RefSeq" id="WP_012693244.1">
    <property type="nucleotide sequence ID" value="NC_012526.1"/>
</dbReference>
<dbReference type="KEGG" id="ddr:Deide_12101"/>
<gene>
    <name evidence="1" type="ordered locus">Deide_12101</name>
</gene>
<organism evidence="1 2">
    <name type="scientific">Deinococcus deserti (strain DSM 17065 / CIP 109153 / LMG 22923 / VCD115)</name>
    <dbReference type="NCBI Taxonomy" id="546414"/>
    <lineage>
        <taxon>Bacteria</taxon>
        <taxon>Thermotogati</taxon>
        <taxon>Deinococcota</taxon>
        <taxon>Deinococci</taxon>
        <taxon>Deinococcales</taxon>
        <taxon>Deinococcaceae</taxon>
        <taxon>Deinococcus</taxon>
    </lineage>
</organism>
<dbReference type="HOGENOM" id="CLU_2272761_0_0_0"/>
<sequence>MSAAPRLSSSNRPLMLAPAVQAFVRGLADTQQAQAEATLMALDEYLGGTSPLLAYTRLTGDAWVRTLPEADRPDAHTLLDQFRGFLRDNGWLDAARPVNQFD</sequence>
<dbReference type="AlphaFoldDB" id="C1CVA4"/>
<dbReference type="Proteomes" id="UP000002208">
    <property type="component" value="Chromosome"/>
</dbReference>
<protein>
    <submittedName>
        <fullName evidence="1">Uncharacterized protein</fullName>
    </submittedName>
</protein>
<accession>C1CVA4</accession>
<keyword evidence="2" id="KW-1185">Reference proteome</keyword>
<evidence type="ECO:0000313" key="2">
    <source>
        <dbReference type="Proteomes" id="UP000002208"/>
    </source>
</evidence>
<reference evidence="1 2" key="1">
    <citation type="journal article" date="2009" name="PLoS Genet.">
        <title>Alliance of proteomics and genomics to unravel the specificities of Sahara bacterium Deinococcus deserti.</title>
        <authorList>
            <person name="de Groot A."/>
            <person name="Dulermo R."/>
            <person name="Ortet P."/>
            <person name="Blanchard L."/>
            <person name="Guerin P."/>
            <person name="Fernandez B."/>
            <person name="Vacherie B."/>
            <person name="Dossat C."/>
            <person name="Jolivet E."/>
            <person name="Siguier P."/>
            <person name="Chandler M."/>
            <person name="Barakat M."/>
            <person name="Dedieu A."/>
            <person name="Barbe V."/>
            <person name="Heulin T."/>
            <person name="Sommer S."/>
            <person name="Achouak W."/>
            <person name="Armengaud J."/>
        </authorList>
    </citation>
    <scope>NUCLEOTIDE SEQUENCE [LARGE SCALE GENOMIC DNA]</scope>
    <source>
        <strain evidence="2">DSM 17065 / CIP 109153 / LMG 22923 / VCD115</strain>
    </source>
</reference>
<name>C1CVA4_DEIDV</name>
<dbReference type="OrthoDB" id="70834at2"/>
<evidence type="ECO:0000313" key="1">
    <source>
        <dbReference type="EMBL" id="ACO46121.1"/>
    </source>
</evidence>